<keyword evidence="2" id="KW-0732">Signal</keyword>
<name>A0A7Y0DYL4_9PROT</name>
<dbReference type="AlphaFoldDB" id="A0A7Y0DYL4"/>
<feature type="chain" id="PRO_5030749414" evidence="2">
    <location>
        <begin position="24"/>
        <end position="191"/>
    </location>
</feature>
<dbReference type="Proteomes" id="UP000539372">
    <property type="component" value="Unassembled WGS sequence"/>
</dbReference>
<gene>
    <name evidence="3" type="ORF">HH303_05715</name>
</gene>
<evidence type="ECO:0000313" key="3">
    <source>
        <dbReference type="EMBL" id="NMM43963.1"/>
    </source>
</evidence>
<proteinExistence type="predicted"/>
<protein>
    <submittedName>
        <fullName evidence="3">Uncharacterized protein</fullName>
    </submittedName>
</protein>
<evidence type="ECO:0000256" key="2">
    <source>
        <dbReference type="SAM" id="SignalP"/>
    </source>
</evidence>
<accession>A0A7Y0DYL4</accession>
<evidence type="ECO:0000313" key="4">
    <source>
        <dbReference type="Proteomes" id="UP000539372"/>
    </source>
</evidence>
<dbReference type="RefSeq" id="WP_169624280.1">
    <property type="nucleotide sequence ID" value="NZ_JABBNT010000002.1"/>
</dbReference>
<feature type="region of interest" description="Disordered" evidence="1">
    <location>
        <begin position="20"/>
        <end position="73"/>
    </location>
</feature>
<dbReference type="EMBL" id="JABBNT010000002">
    <property type="protein sequence ID" value="NMM43963.1"/>
    <property type="molecule type" value="Genomic_DNA"/>
</dbReference>
<comment type="caution">
    <text evidence="3">The sequence shown here is derived from an EMBL/GenBank/DDBJ whole genome shotgun (WGS) entry which is preliminary data.</text>
</comment>
<feature type="signal peptide" evidence="2">
    <location>
        <begin position="1"/>
        <end position="23"/>
    </location>
</feature>
<evidence type="ECO:0000256" key="1">
    <source>
        <dbReference type="SAM" id="MobiDB-lite"/>
    </source>
</evidence>
<sequence length="191" mass="19167">MNRAIIILLVMSAALAASGSGVAQTPDNPFTNAGGDGNAVTPAAPPPATETAPTSGGSGVPSGAPRPDAKPDFLLNMSKADCRRLIRRSDVAGADYVAGVDVRGNAVTGAELSGSLTAADILPKEIAFELSLNPLSYAGNGDLADVFSESSTSFGTIKFDLASGALTLDGKRLNGTTESEVLALCKSSLGL</sequence>
<keyword evidence="4" id="KW-1185">Reference proteome</keyword>
<organism evidence="3 4">
    <name type="scientific">Pacificispira spongiicola</name>
    <dbReference type="NCBI Taxonomy" id="2729598"/>
    <lineage>
        <taxon>Bacteria</taxon>
        <taxon>Pseudomonadati</taxon>
        <taxon>Pseudomonadota</taxon>
        <taxon>Alphaproteobacteria</taxon>
        <taxon>Rhodospirillales</taxon>
        <taxon>Rhodospirillaceae</taxon>
        <taxon>Pacificispira</taxon>
    </lineage>
</organism>
<reference evidence="3 4" key="1">
    <citation type="submission" date="2020-04" db="EMBL/GenBank/DDBJ databases">
        <title>Rhodospirillaceae bacterium KN72 isolated from deep sea.</title>
        <authorList>
            <person name="Zhang D.-C."/>
        </authorList>
    </citation>
    <scope>NUCLEOTIDE SEQUENCE [LARGE SCALE GENOMIC DNA]</scope>
    <source>
        <strain evidence="3 4">KN72</strain>
    </source>
</reference>